<comment type="caution">
    <text evidence="2">The sequence shown here is derived from an EMBL/GenBank/DDBJ whole genome shotgun (WGS) entry which is preliminary data.</text>
</comment>
<name>A0A384KEX7_HALVD</name>
<evidence type="ECO:0008006" key="4">
    <source>
        <dbReference type="Google" id="ProtNLM"/>
    </source>
</evidence>
<dbReference type="GeneID" id="8924820"/>
<proteinExistence type="predicted"/>
<evidence type="ECO:0000256" key="1">
    <source>
        <dbReference type="SAM" id="MobiDB-lite"/>
    </source>
</evidence>
<feature type="compositionally biased region" description="Low complexity" evidence="1">
    <location>
        <begin position="43"/>
        <end position="57"/>
    </location>
</feature>
<dbReference type="EMBL" id="AOHU01000029">
    <property type="protein sequence ID" value="ELY35627.1"/>
    <property type="molecule type" value="Genomic_DNA"/>
</dbReference>
<feature type="region of interest" description="Disordered" evidence="1">
    <location>
        <begin position="24"/>
        <end position="65"/>
    </location>
</feature>
<dbReference type="RefSeq" id="WP_004041504.1">
    <property type="nucleotide sequence ID" value="NC_013967.1"/>
</dbReference>
<evidence type="ECO:0000313" key="2">
    <source>
        <dbReference type="EMBL" id="ELY35627.1"/>
    </source>
</evidence>
<dbReference type="OrthoDB" id="2731at2157"/>
<sequence>MASTTNRRRFLALGVGAAIAGCLGSEPPVADDDAARADDAPESAESAAPADSTDAAAGDYSGPFELPVPEDELRRGAPIDAIPAITAPVFADDWTGFDGSALVAAGSRWDLLTGRALDGPHEGAVLTRANDRSPMFWFAWADFNPETEIHGA</sequence>
<dbReference type="InterPro" id="IPR006311">
    <property type="entry name" value="TAT_signal"/>
</dbReference>
<reference evidence="3" key="1">
    <citation type="submission" date="2012-11" db="EMBL/GenBank/DDBJ databases">
        <authorList>
            <person name="Becker E.A."/>
            <person name="Seitzer P."/>
            <person name="Tritt A."/>
            <person name="Larsen D."/>
            <person name="Yao A."/>
            <person name="Wu D."/>
            <person name="Darling A."/>
            <person name="Eisen J.A."/>
            <person name="Facciotti M.T."/>
        </authorList>
    </citation>
    <scope>NUCLEOTIDE SEQUENCE [LARGE SCALE GENOMIC DNA]</scope>
    <source>
        <strain evidence="3">ATCC 29605 / DSM 3757 / JCM 8879 / NBRC 14742 / NCIMB 2012 / VKM B-1768 / DS2</strain>
    </source>
</reference>
<gene>
    <name evidence="2" type="ORF">C498_03425</name>
</gene>
<accession>A0A384KEX7</accession>
<reference evidence="2 3" key="2">
    <citation type="journal article" date="2014" name="PLoS Genet.">
        <title>Phylogenetically driven sequencing of extremely halophilic archaea reveals strategies for static and dynamic osmo-response.</title>
        <authorList>
            <person name="Becker E.A."/>
            <person name="Seitzer P.M."/>
            <person name="Tritt A."/>
            <person name="Larsen D."/>
            <person name="Krusor M."/>
            <person name="Yao A.I."/>
            <person name="Wu D."/>
            <person name="Madern D."/>
            <person name="Eisen J.A."/>
            <person name="Darling A.E."/>
            <person name="Facciotti M.T."/>
        </authorList>
    </citation>
    <scope>NUCLEOTIDE SEQUENCE [LARGE SCALE GENOMIC DNA]</scope>
    <source>
        <strain evidence="3">ATCC 29605 / DSM 3757 / JCM 8879 / NBRC 14742 / NCIMB 2012 / VKM B-1768 / DS2</strain>
    </source>
</reference>
<dbReference type="PROSITE" id="PS51318">
    <property type="entry name" value="TAT"/>
    <property type="match status" value="1"/>
</dbReference>
<evidence type="ECO:0000313" key="3">
    <source>
        <dbReference type="Proteomes" id="UP000011532"/>
    </source>
</evidence>
<protein>
    <recommendedName>
        <fullName evidence="4">DUF3179 domain-containing protein</fullName>
    </recommendedName>
</protein>
<organism evidence="2 3">
    <name type="scientific">Haloferax volcanii (strain ATCC 29605 / DSM 3757 / JCM 8879 / NBRC 14742 / NCIMB 2012 / VKM B-1768 / DS2)</name>
    <name type="common">Halobacterium volcanii</name>
    <dbReference type="NCBI Taxonomy" id="309800"/>
    <lineage>
        <taxon>Archaea</taxon>
        <taxon>Methanobacteriati</taxon>
        <taxon>Methanobacteriota</taxon>
        <taxon>Stenosarchaea group</taxon>
        <taxon>Halobacteria</taxon>
        <taxon>Halobacteriales</taxon>
        <taxon>Haloferacaceae</taxon>
        <taxon>Haloferax</taxon>
    </lineage>
</organism>
<dbReference type="AlphaFoldDB" id="A0A384KEX7"/>
<dbReference type="Proteomes" id="UP000011532">
    <property type="component" value="Unassembled WGS sequence"/>
</dbReference>
<dbReference type="PROSITE" id="PS51257">
    <property type="entry name" value="PROKAR_LIPOPROTEIN"/>
    <property type="match status" value="1"/>
</dbReference>